<dbReference type="AlphaFoldDB" id="A0A1H1M6M8"/>
<proteinExistence type="inferred from homology"/>
<comment type="function">
    <text evidence="1 9">May be involved in recombinational repair of damaged DNA.</text>
</comment>
<evidence type="ECO:0000313" key="12">
    <source>
        <dbReference type="EMBL" id="SDR82494.1"/>
    </source>
</evidence>
<keyword evidence="6" id="KW-0067">ATP-binding</keyword>
<evidence type="ECO:0000256" key="8">
    <source>
        <dbReference type="ARBA" id="ARBA00033408"/>
    </source>
</evidence>
<evidence type="ECO:0000256" key="2">
    <source>
        <dbReference type="ARBA" id="ARBA00009441"/>
    </source>
</evidence>
<evidence type="ECO:0000256" key="10">
    <source>
        <dbReference type="SAM" id="Coils"/>
    </source>
</evidence>
<evidence type="ECO:0000256" key="9">
    <source>
        <dbReference type="PIRNR" id="PIRNR003128"/>
    </source>
</evidence>
<evidence type="ECO:0000256" key="7">
    <source>
        <dbReference type="ARBA" id="ARBA00023204"/>
    </source>
</evidence>
<dbReference type="GO" id="GO:0043590">
    <property type="term" value="C:bacterial nucleoid"/>
    <property type="evidence" value="ECO:0007669"/>
    <property type="project" value="TreeGrafter"/>
</dbReference>
<dbReference type="InterPro" id="IPR003395">
    <property type="entry name" value="RecF/RecN/SMC_N"/>
</dbReference>
<evidence type="ECO:0000256" key="1">
    <source>
        <dbReference type="ARBA" id="ARBA00003618"/>
    </source>
</evidence>
<keyword evidence="4" id="KW-0547">Nucleotide-binding</keyword>
<dbReference type="InterPro" id="IPR004604">
    <property type="entry name" value="DNA_recomb/repair_RecN"/>
</dbReference>
<evidence type="ECO:0000256" key="3">
    <source>
        <dbReference type="ARBA" id="ARBA00021315"/>
    </source>
</evidence>
<sequence length="550" mass="61537">MLTSLYIKNYALIDELNVSFNNGLTIITGETGAGKSILLGGLSLVLGKRADLSQVKNANEKCIIEAVFDIANYDLKSLFSTLDLDYDLQTIIRREILPSGKSRAFINDTPVTLESLVALSSYLIDIHSQHQTQQLTQDDYQFKVIDALADNKSNLEDFSNQLATYKSLQKSLKELQASKADLIKEYDYNLFLSKELNEINLENINLQDLETQYEELNNVEVIGEHLSAAKALLAAEDLGVIDQVNAVKQAMSKISSFGTSYETLKERIISVGIELDDVLIEIDNLEENLITDPEELNRINGKLQIINNLFQKHSVSDIEELIAIKNDLKLKIDNTESLDQSINNKEQEVLKVNDKLNQIALIIHKKRKKVIPVFVSKLESILSDLGMPNAKFKVELESTDRLLKNGKDNLQFLFMANKGSSFNELKKSASGGELSRIILAIKSILAEYIQLPSIMFDEIDTGVSGEISNKMGEIMKQMSLKMQVFTITHLPQIAAKGNAHFKVFKTDIEDATHTQLKKLNEDERIVEIAQMLGGLTITDSAMAHAKQLLN</sequence>
<keyword evidence="10" id="KW-0175">Coiled coil</keyword>
<dbReference type="PANTHER" id="PTHR11059">
    <property type="entry name" value="DNA REPAIR PROTEIN RECN"/>
    <property type="match status" value="1"/>
</dbReference>
<dbReference type="NCBIfam" id="TIGR00634">
    <property type="entry name" value="recN"/>
    <property type="match status" value="1"/>
</dbReference>
<feature type="coiled-coil region" evidence="10">
    <location>
        <begin position="165"/>
        <end position="219"/>
    </location>
</feature>
<dbReference type="CDD" id="cd03241">
    <property type="entry name" value="ABC_RecN"/>
    <property type="match status" value="1"/>
</dbReference>
<gene>
    <name evidence="12" type="ORF">SAMN04489797_0222</name>
</gene>
<dbReference type="InterPro" id="IPR027417">
    <property type="entry name" value="P-loop_NTPase"/>
</dbReference>
<feature type="domain" description="RecF/RecN/SMC N-terminal" evidence="11">
    <location>
        <begin position="2"/>
        <end position="506"/>
    </location>
</feature>
<comment type="similarity">
    <text evidence="2 9">Belongs to the RecN family.</text>
</comment>
<dbReference type="PIRSF" id="PIRSF003128">
    <property type="entry name" value="RecN"/>
    <property type="match status" value="1"/>
</dbReference>
<evidence type="ECO:0000259" key="11">
    <source>
        <dbReference type="Pfam" id="PF02463"/>
    </source>
</evidence>
<protein>
    <recommendedName>
        <fullName evidence="3 9">DNA repair protein RecN</fullName>
    </recommendedName>
    <alternativeName>
        <fullName evidence="8 9">Recombination protein N</fullName>
    </alternativeName>
</protein>
<dbReference type="Gene3D" id="3.40.50.300">
    <property type="entry name" value="P-loop containing nucleotide triphosphate hydrolases"/>
    <property type="match status" value="2"/>
</dbReference>
<dbReference type="RefSeq" id="WP_092443423.1">
    <property type="nucleotide sequence ID" value="NZ_LT629774.1"/>
</dbReference>
<dbReference type="GO" id="GO:0006281">
    <property type="term" value="P:DNA repair"/>
    <property type="evidence" value="ECO:0007669"/>
    <property type="project" value="UniProtKB-KW"/>
</dbReference>
<evidence type="ECO:0000256" key="5">
    <source>
        <dbReference type="ARBA" id="ARBA00022763"/>
    </source>
</evidence>
<accession>A0A1H1M6M8</accession>
<evidence type="ECO:0000256" key="6">
    <source>
        <dbReference type="ARBA" id="ARBA00022840"/>
    </source>
</evidence>
<dbReference type="STRING" id="1249933.SAMN04489797_0222"/>
<organism evidence="12 13">
    <name type="scientific">Winogradskyella sediminis</name>
    <dbReference type="NCBI Taxonomy" id="1382466"/>
    <lineage>
        <taxon>Bacteria</taxon>
        <taxon>Pseudomonadati</taxon>
        <taxon>Bacteroidota</taxon>
        <taxon>Flavobacteriia</taxon>
        <taxon>Flavobacteriales</taxon>
        <taxon>Flavobacteriaceae</taxon>
        <taxon>Winogradskyella</taxon>
    </lineage>
</organism>
<evidence type="ECO:0000256" key="4">
    <source>
        <dbReference type="ARBA" id="ARBA00022741"/>
    </source>
</evidence>
<dbReference type="GO" id="GO:0006310">
    <property type="term" value="P:DNA recombination"/>
    <property type="evidence" value="ECO:0007669"/>
    <property type="project" value="InterPro"/>
</dbReference>
<keyword evidence="5 9" id="KW-0227">DNA damage</keyword>
<reference evidence="12 13" key="1">
    <citation type="submission" date="2016-10" db="EMBL/GenBank/DDBJ databases">
        <authorList>
            <person name="Varghese N."/>
            <person name="Submissions S."/>
        </authorList>
    </citation>
    <scope>NUCLEOTIDE SEQUENCE [LARGE SCALE GENOMIC DNA]</scope>
    <source>
        <strain evidence="12 13">RHA_55</strain>
    </source>
</reference>
<evidence type="ECO:0000313" key="13">
    <source>
        <dbReference type="Proteomes" id="UP000198963"/>
    </source>
</evidence>
<dbReference type="EMBL" id="LT629774">
    <property type="protein sequence ID" value="SDR82494.1"/>
    <property type="molecule type" value="Genomic_DNA"/>
</dbReference>
<keyword evidence="13" id="KW-1185">Reference proteome</keyword>
<dbReference type="PANTHER" id="PTHR11059:SF0">
    <property type="entry name" value="DNA REPAIR PROTEIN RECN"/>
    <property type="match status" value="1"/>
</dbReference>
<dbReference type="GO" id="GO:0005524">
    <property type="term" value="F:ATP binding"/>
    <property type="evidence" value="ECO:0007669"/>
    <property type="project" value="UniProtKB-KW"/>
</dbReference>
<dbReference type="SUPFAM" id="SSF52540">
    <property type="entry name" value="P-loop containing nucleoside triphosphate hydrolases"/>
    <property type="match status" value="2"/>
</dbReference>
<dbReference type="Pfam" id="PF02463">
    <property type="entry name" value="SMC_N"/>
    <property type="match status" value="1"/>
</dbReference>
<dbReference type="Proteomes" id="UP000198963">
    <property type="component" value="Chromosome I"/>
</dbReference>
<name>A0A1H1M6M8_9FLAO</name>
<dbReference type="GO" id="GO:0009432">
    <property type="term" value="P:SOS response"/>
    <property type="evidence" value="ECO:0007669"/>
    <property type="project" value="TreeGrafter"/>
</dbReference>
<keyword evidence="7 9" id="KW-0234">DNA repair</keyword>